<protein>
    <submittedName>
        <fullName evidence="2">Uncharacterized protein</fullName>
    </submittedName>
</protein>
<proteinExistence type="predicted"/>
<reference evidence="2 3" key="1">
    <citation type="journal article" date="2009" name="Nat. Genet.">
        <title>The genome of the cucumber, Cucumis sativus L.</title>
        <authorList>
            <person name="Huang S."/>
            <person name="Li R."/>
            <person name="Zhang Z."/>
            <person name="Li L."/>
            <person name="Gu X."/>
            <person name="Fan W."/>
            <person name="Lucas W.J."/>
            <person name="Wang X."/>
            <person name="Xie B."/>
            <person name="Ni P."/>
            <person name="Ren Y."/>
            <person name="Zhu H."/>
            <person name="Li J."/>
            <person name="Lin K."/>
            <person name="Jin W."/>
            <person name="Fei Z."/>
            <person name="Li G."/>
            <person name="Staub J."/>
            <person name="Kilian A."/>
            <person name="van der Vossen E.A."/>
            <person name="Wu Y."/>
            <person name="Guo J."/>
            <person name="He J."/>
            <person name="Jia Z."/>
            <person name="Ren Y."/>
            <person name="Tian G."/>
            <person name="Lu Y."/>
            <person name="Ruan J."/>
            <person name="Qian W."/>
            <person name="Wang M."/>
            <person name="Huang Q."/>
            <person name="Li B."/>
            <person name="Xuan Z."/>
            <person name="Cao J."/>
            <person name="Asan"/>
            <person name="Wu Z."/>
            <person name="Zhang J."/>
            <person name="Cai Q."/>
            <person name="Bai Y."/>
            <person name="Zhao B."/>
            <person name="Han Y."/>
            <person name="Li Y."/>
            <person name="Li X."/>
            <person name="Wang S."/>
            <person name="Shi Q."/>
            <person name="Liu S."/>
            <person name="Cho W.K."/>
            <person name="Kim J.Y."/>
            <person name="Xu Y."/>
            <person name="Heller-Uszynska K."/>
            <person name="Miao H."/>
            <person name="Cheng Z."/>
            <person name="Zhang S."/>
            <person name="Wu J."/>
            <person name="Yang Y."/>
            <person name="Kang H."/>
            <person name="Li M."/>
            <person name="Liang H."/>
            <person name="Ren X."/>
            <person name="Shi Z."/>
            <person name="Wen M."/>
            <person name="Jian M."/>
            <person name="Yang H."/>
            <person name="Zhang G."/>
            <person name="Yang Z."/>
            <person name="Chen R."/>
            <person name="Liu S."/>
            <person name="Li J."/>
            <person name="Ma L."/>
            <person name="Liu H."/>
            <person name="Zhou Y."/>
            <person name="Zhao J."/>
            <person name="Fang X."/>
            <person name="Li G."/>
            <person name="Fang L."/>
            <person name="Li Y."/>
            <person name="Liu D."/>
            <person name="Zheng H."/>
            <person name="Zhang Y."/>
            <person name="Qin N."/>
            <person name="Li Z."/>
            <person name="Yang G."/>
            <person name="Yang S."/>
            <person name="Bolund L."/>
            <person name="Kristiansen K."/>
            <person name="Zheng H."/>
            <person name="Li S."/>
            <person name="Zhang X."/>
            <person name="Yang H."/>
            <person name="Wang J."/>
            <person name="Sun R."/>
            <person name="Zhang B."/>
            <person name="Jiang S."/>
            <person name="Wang J."/>
            <person name="Du Y."/>
            <person name="Li S."/>
        </authorList>
    </citation>
    <scope>NUCLEOTIDE SEQUENCE [LARGE SCALE GENOMIC DNA]</scope>
    <source>
        <strain evidence="3">cv. 9930</strain>
    </source>
</reference>
<dbReference type="AlphaFoldDB" id="A0A0A0KG04"/>
<evidence type="ECO:0000313" key="2">
    <source>
        <dbReference type="EMBL" id="KGN46676.1"/>
    </source>
</evidence>
<accession>A0A0A0KG04</accession>
<keyword evidence="3" id="KW-1185">Reference proteome</keyword>
<reference evidence="2 3" key="4">
    <citation type="journal article" date="2011" name="BMC Genomics">
        <title>RNA-Seq improves annotation of protein-coding genes in the cucumber genome.</title>
        <authorList>
            <person name="Li Z."/>
            <person name="Zhang Z."/>
            <person name="Yan P."/>
            <person name="Huang S."/>
            <person name="Fei Z."/>
            <person name="Lin K."/>
        </authorList>
    </citation>
    <scope>NUCLEOTIDE SEQUENCE [LARGE SCALE GENOMIC DNA]</scope>
    <source>
        <strain evidence="3">cv. 9930</strain>
    </source>
</reference>
<name>A0A0A0KG04_CUCSA</name>
<sequence length="128" mass="13781">MAHCAGTDNQVSFMPELDSPTTNLSPPNYSLQARAPIALPPPVFLQLPHFQSPKIPTSFATNFMLRYTYNQGIGVTPLYGPSSFSHGATFQVPPNSGGAATVSECDRKDTELEFGLASPSSCQGDMWK</sequence>
<reference evidence="2 3" key="2">
    <citation type="journal article" date="2009" name="PLoS ONE">
        <title>An integrated genetic and cytogenetic map of the cucumber genome.</title>
        <authorList>
            <person name="Ren Y."/>
            <person name="Zhang Z."/>
            <person name="Liu J."/>
            <person name="Staub J.E."/>
            <person name="Han Y."/>
            <person name="Cheng Z."/>
            <person name="Li X."/>
            <person name="Lu J."/>
            <person name="Miao H."/>
            <person name="Kang H."/>
            <person name="Xie B."/>
            <person name="Gu X."/>
            <person name="Wang X."/>
            <person name="Du Y."/>
            <person name="Jin W."/>
            <person name="Huang S."/>
        </authorList>
    </citation>
    <scope>NUCLEOTIDE SEQUENCE [LARGE SCALE GENOMIC DNA]</scope>
    <source>
        <strain evidence="3">cv. 9930</strain>
    </source>
</reference>
<dbReference type="EMBL" id="CM002927">
    <property type="protein sequence ID" value="KGN46676.1"/>
    <property type="molecule type" value="Genomic_DNA"/>
</dbReference>
<dbReference type="eggNOG" id="ENOG502QRBP">
    <property type="taxonomic scope" value="Eukaryota"/>
</dbReference>
<organism evidence="2 3">
    <name type="scientific">Cucumis sativus</name>
    <name type="common">Cucumber</name>
    <dbReference type="NCBI Taxonomy" id="3659"/>
    <lineage>
        <taxon>Eukaryota</taxon>
        <taxon>Viridiplantae</taxon>
        <taxon>Streptophyta</taxon>
        <taxon>Embryophyta</taxon>
        <taxon>Tracheophyta</taxon>
        <taxon>Spermatophyta</taxon>
        <taxon>Magnoliopsida</taxon>
        <taxon>eudicotyledons</taxon>
        <taxon>Gunneridae</taxon>
        <taxon>Pentapetalae</taxon>
        <taxon>rosids</taxon>
        <taxon>fabids</taxon>
        <taxon>Cucurbitales</taxon>
        <taxon>Cucurbitaceae</taxon>
        <taxon>Benincaseae</taxon>
        <taxon>Cucumis</taxon>
    </lineage>
</organism>
<evidence type="ECO:0000313" key="3">
    <source>
        <dbReference type="Proteomes" id="UP000029981"/>
    </source>
</evidence>
<evidence type="ECO:0000256" key="1">
    <source>
        <dbReference type="SAM" id="MobiDB-lite"/>
    </source>
</evidence>
<dbReference type="Proteomes" id="UP000029981">
    <property type="component" value="Chromosome 6"/>
</dbReference>
<dbReference type="Gramene" id="KGN46676">
    <property type="protein sequence ID" value="KGN46676"/>
    <property type="gene ID" value="Csa_6G121440"/>
</dbReference>
<gene>
    <name evidence="2" type="ORF">Csa_6G121440</name>
</gene>
<reference evidence="2 3" key="3">
    <citation type="journal article" date="2010" name="BMC Genomics">
        <title>Transcriptome sequencing and comparative analysis of cucumber flowers with different sex types.</title>
        <authorList>
            <person name="Guo S."/>
            <person name="Zheng Y."/>
            <person name="Joung J.G."/>
            <person name="Liu S."/>
            <person name="Zhang Z."/>
            <person name="Crasta O.R."/>
            <person name="Sobral B.W."/>
            <person name="Xu Y."/>
            <person name="Huang S."/>
            <person name="Fei Z."/>
        </authorList>
    </citation>
    <scope>NUCLEOTIDE SEQUENCE [LARGE SCALE GENOMIC DNA]</scope>
    <source>
        <strain evidence="3">cv. 9930</strain>
    </source>
</reference>
<feature type="region of interest" description="Disordered" evidence="1">
    <location>
        <begin position="1"/>
        <end position="24"/>
    </location>
</feature>